<protein>
    <submittedName>
        <fullName evidence="2">Transcriptional repressor, MerR family protein</fullName>
    </submittedName>
</protein>
<proteinExistence type="predicted"/>
<dbReference type="AlphaFoldDB" id="A0A0B3SSZ9"/>
<organism evidence="2 3">
    <name type="scientific">Mameliella alba</name>
    <dbReference type="NCBI Taxonomy" id="561184"/>
    <lineage>
        <taxon>Bacteria</taxon>
        <taxon>Pseudomonadati</taxon>
        <taxon>Pseudomonadota</taxon>
        <taxon>Alphaproteobacteria</taxon>
        <taxon>Rhodobacterales</taxon>
        <taxon>Roseobacteraceae</taxon>
        <taxon>Mameliella</taxon>
    </lineage>
</organism>
<keyword evidence="3" id="KW-1185">Reference proteome</keyword>
<feature type="domain" description="Helix-turn-helix" evidence="1">
    <location>
        <begin position="22"/>
        <end position="73"/>
    </location>
</feature>
<evidence type="ECO:0000313" key="2">
    <source>
        <dbReference type="EMBL" id="KHQ53594.1"/>
    </source>
</evidence>
<dbReference type="SUPFAM" id="SSF46955">
    <property type="entry name" value="Putative DNA-binding domain"/>
    <property type="match status" value="1"/>
</dbReference>
<gene>
    <name evidence="2" type="ORF">OA50_01581</name>
</gene>
<accession>A0A0B3SSZ9</accession>
<dbReference type="EMBL" id="JSUQ01000006">
    <property type="protein sequence ID" value="KHQ53594.1"/>
    <property type="molecule type" value="Genomic_DNA"/>
</dbReference>
<dbReference type="Pfam" id="PF12728">
    <property type="entry name" value="HTH_17"/>
    <property type="match status" value="1"/>
</dbReference>
<comment type="caution">
    <text evidence="2">The sequence shown here is derived from an EMBL/GenBank/DDBJ whole genome shotgun (WGS) entry which is preliminary data.</text>
</comment>
<evidence type="ECO:0000313" key="3">
    <source>
        <dbReference type="Proteomes" id="UP000030960"/>
    </source>
</evidence>
<reference evidence="2 3" key="1">
    <citation type="submission" date="2014-10" db="EMBL/GenBank/DDBJ databases">
        <title>Genome sequence of Ponticoccus sp. strain UMTAT08 isolated from clonal culture of toxic dinoflagellate Alexandrium tamiyavanichii.</title>
        <authorList>
            <person name="Gan H.Y."/>
            <person name="Muhd D.-D."/>
            <person name="Mohd Noor M.E."/>
            <person name="Yeong Y.S."/>
            <person name="Usup G."/>
        </authorList>
    </citation>
    <scope>NUCLEOTIDE SEQUENCE [LARGE SCALE GENOMIC DNA]</scope>
    <source>
        <strain evidence="2 3">UMTAT08</strain>
    </source>
</reference>
<evidence type="ECO:0000259" key="1">
    <source>
        <dbReference type="Pfam" id="PF12728"/>
    </source>
</evidence>
<sequence length="78" mass="8965">MQEIMERLERIEAALVAPPREYLDTTAAAEFIGVSRQTMELWRMEADGPAYHRVGRRVLYGVADLREFMAANRKEPLA</sequence>
<dbReference type="InterPro" id="IPR041657">
    <property type="entry name" value="HTH_17"/>
</dbReference>
<dbReference type="Proteomes" id="UP000030960">
    <property type="component" value="Unassembled WGS sequence"/>
</dbReference>
<name>A0A0B3SSZ9_9RHOB</name>
<dbReference type="InterPro" id="IPR009061">
    <property type="entry name" value="DNA-bd_dom_put_sf"/>
</dbReference>